<dbReference type="EMBL" id="JACOQI010000012">
    <property type="protein sequence ID" value="MBC5771117.1"/>
    <property type="molecule type" value="Genomic_DNA"/>
</dbReference>
<sequence length="92" mass="10360">MKKENVTISFKSEQLAALEFSLKKKNSSVQAQLEELLKCLYESEVPEPVREYLASRTAPAARPRRPARPAKPQPREEPPSALAQPTDERNGE</sequence>
<reference evidence="2" key="1">
    <citation type="submission" date="2020-08" db="EMBL/GenBank/DDBJ databases">
        <title>Genome public.</title>
        <authorList>
            <person name="Liu C."/>
            <person name="Sun Q."/>
        </authorList>
    </citation>
    <scope>NUCLEOTIDE SEQUENCE</scope>
    <source>
        <strain evidence="2">BX15</strain>
    </source>
</reference>
<dbReference type="Proteomes" id="UP000620327">
    <property type="component" value="Unassembled WGS sequence"/>
</dbReference>
<dbReference type="Pfam" id="PF19598">
    <property type="entry name" value="DUF6103"/>
    <property type="match status" value="1"/>
</dbReference>
<evidence type="ECO:0000313" key="3">
    <source>
        <dbReference type="Proteomes" id="UP000620327"/>
    </source>
</evidence>
<keyword evidence="3" id="KW-1185">Reference proteome</keyword>
<evidence type="ECO:0000256" key="1">
    <source>
        <dbReference type="SAM" id="MobiDB-lite"/>
    </source>
</evidence>
<feature type="region of interest" description="Disordered" evidence="1">
    <location>
        <begin position="53"/>
        <end position="92"/>
    </location>
</feature>
<evidence type="ECO:0000313" key="2">
    <source>
        <dbReference type="EMBL" id="MBC5771117.1"/>
    </source>
</evidence>
<dbReference type="InterPro" id="IPR046085">
    <property type="entry name" value="DUF6103"/>
</dbReference>
<dbReference type="AlphaFoldDB" id="A0A923MI24"/>
<proteinExistence type="predicted"/>
<organism evidence="2 3">
    <name type="scientific">Dysosmobacter segnis</name>
    <dbReference type="NCBI Taxonomy" id="2763042"/>
    <lineage>
        <taxon>Bacteria</taxon>
        <taxon>Bacillati</taxon>
        <taxon>Bacillota</taxon>
        <taxon>Clostridia</taxon>
        <taxon>Eubacteriales</taxon>
        <taxon>Oscillospiraceae</taxon>
        <taxon>Dysosmobacter</taxon>
    </lineage>
</organism>
<gene>
    <name evidence="2" type="ORF">H8Z83_12440</name>
</gene>
<comment type="caution">
    <text evidence="2">The sequence shown here is derived from an EMBL/GenBank/DDBJ whole genome shotgun (WGS) entry which is preliminary data.</text>
</comment>
<accession>A0A923MI24</accession>
<dbReference type="RefSeq" id="WP_187015342.1">
    <property type="nucleotide sequence ID" value="NZ_JACOQI010000012.1"/>
</dbReference>
<name>A0A923MI24_9FIRM</name>
<protein>
    <submittedName>
        <fullName evidence="2">Uncharacterized protein</fullName>
    </submittedName>
</protein>